<dbReference type="AlphaFoldDB" id="A0A2M4CE66"/>
<dbReference type="EMBL" id="GGFJ01014462">
    <property type="protein sequence ID" value="MBW63603.1"/>
    <property type="molecule type" value="Transcribed_RNA"/>
</dbReference>
<proteinExistence type="predicted"/>
<reference evidence="1" key="1">
    <citation type="submission" date="2018-01" db="EMBL/GenBank/DDBJ databases">
        <title>An insight into the sialome of Amazonian anophelines.</title>
        <authorList>
            <person name="Ribeiro J.M."/>
            <person name="Scarpassa V."/>
            <person name="Calvo E."/>
        </authorList>
    </citation>
    <scope>NUCLEOTIDE SEQUENCE</scope>
    <source>
        <tissue evidence="1">Salivary glands</tissue>
    </source>
</reference>
<name>A0A2M4CE66_9DIPT</name>
<accession>A0A2M4CE66</accession>
<organism evidence="1">
    <name type="scientific">Anopheles marajoara</name>
    <dbReference type="NCBI Taxonomy" id="58244"/>
    <lineage>
        <taxon>Eukaryota</taxon>
        <taxon>Metazoa</taxon>
        <taxon>Ecdysozoa</taxon>
        <taxon>Arthropoda</taxon>
        <taxon>Hexapoda</taxon>
        <taxon>Insecta</taxon>
        <taxon>Pterygota</taxon>
        <taxon>Neoptera</taxon>
        <taxon>Endopterygota</taxon>
        <taxon>Diptera</taxon>
        <taxon>Nematocera</taxon>
        <taxon>Culicoidea</taxon>
        <taxon>Culicidae</taxon>
        <taxon>Anophelinae</taxon>
        <taxon>Anopheles</taxon>
    </lineage>
</organism>
<protein>
    <submittedName>
        <fullName evidence="1">Putative secreted protein</fullName>
    </submittedName>
</protein>
<sequence length="70" mass="7365">MSFQFARPGLPPRAGQLALLAARASASSRFGVDFPAEFVANLAEGNLPRTLATGGKPLLVFYPCSDLAKN</sequence>
<evidence type="ECO:0000313" key="1">
    <source>
        <dbReference type="EMBL" id="MBW63603.1"/>
    </source>
</evidence>